<evidence type="ECO:0000313" key="6">
    <source>
        <dbReference type="EMBL" id="KAE9132076.1"/>
    </source>
</evidence>
<dbReference type="AlphaFoldDB" id="A0A6A3ZK98"/>
<dbReference type="EMBL" id="QXGA01001057">
    <property type="protein sequence ID" value="KAE9130433.1"/>
    <property type="molecule type" value="Genomic_DNA"/>
</dbReference>
<dbReference type="EMBL" id="QXGE01000111">
    <property type="protein sequence ID" value="KAE9324307.1"/>
    <property type="molecule type" value="Genomic_DNA"/>
</dbReference>
<evidence type="ECO:0000313" key="10">
    <source>
        <dbReference type="EMBL" id="KAE9362232.1"/>
    </source>
</evidence>
<evidence type="ECO:0000313" key="16">
    <source>
        <dbReference type="Proteomes" id="UP000441208"/>
    </source>
</evidence>
<dbReference type="EMBL" id="QXGF01000122">
    <property type="protein sequence ID" value="KAE8946335.1"/>
    <property type="molecule type" value="Genomic_DNA"/>
</dbReference>
<comment type="caution">
    <text evidence="8">The sequence shown here is derived from an EMBL/GenBank/DDBJ whole genome shotgun (WGS) entry which is preliminary data.</text>
</comment>
<dbReference type="OrthoDB" id="127663at2759"/>
<feature type="region of interest" description="Disordered" evidence="1">
    <location>
        <begin position="67"/>
        <end position="107"/>
    </location>
</feature>
<dbReference type="Proteomes" id="UP000429523">
    <property type="component" value="Unassembled WGS sequence"/>
</dbReference>
<evidence type="ECO:0000313" key="12">
    <source>
        <dbReference type="Proteomes" id="UP000433483"/>
    </source>
</evidence>
<dbReference type="EMBL" id="QXFZ01000119">
    <property type="protein sequence ID" value="KAE9132076.1"/>
    <property type="molecule type" value="Genomic_DNA"/>
</dbReference>
<evidence type="ECO:0000256" key="1">
    <source>
        <dbReference type="SAM" id="MobiDB-lite"/>
    </source>
</evidence>
<sequence length="135" mass="15106">MEWMVKGEPNKIVNYLIDTLLPEEFRRTIKNEMARGANKLLYKDVVAFIKWLRACCKDYLRWKPANTKKPQPTLLGGKHGDNKKPVVKGASARPSTSRAPGAGGKRTCLKCHSTAHRVKDCSQVKTGGAETLLRE</sequence>
<evidence type="ECO:0000313" key="14">
    <source>
        <dbReference type="Proteomes" id="UP000440367"/>
    </source>
</evidence>
<reference evidence="11 12" key="1">
    <citation type="submission" date="2018-08" db="EMBL/GenBank/DDBJ databases">
        <title>Genomic investigation of the strawberry pathogen Phytophthora fragariae indicates pathogenicity is determined by transcriptional variation in three key races.</title>
        <authorList>
            <person name="Adams T.M."/>
            <person name="Armitage A.D."/>
            <person name="Sobczyk M.K."/>
            <person name="Bates H.J."/>
            <person name="Dunwell J.M."/>
            <person name="Nellist C.F."/>
            <person name="Harrison R.J."/>
        </authorList>
    </citation>
    <scope>NUCLEOTIDE SEQUENCE [LARGE SCALE GENOMIC DNA]</scope>
    <source>
        <strain evidence="9 13">A4</strain>
        <strain evidence="8 14">BC-1</strain>
        <strain evidence="7 12">NOV-27</strain>
        <strain evidence="5 15">NOV-5</strain>
        <strain evidence="6 16">NOV-71</strain>
        <strain evidence="10 18">NOV-77</strain>
        <strain evidence="2 11">NOV-9</strain>
        <strain evidence="4 19">ONT-3</strain>
        <strain evidence="3 17">SCRP245</strain>
    </source>
</reference>
<evidence type="ECO:0000313" key="18">
    <source>
        <dbReference type="Proteomes" id="UP000486351"/>
    </source>
</evidence>
<dbReference type="Proteomes" id="UP000437068">
    <property type="component" value="Unassembled WGS sequence"/>
</dbReference>
<evidence type="ECO:0000313" key="2">
    <source>
        <dbReference type="EMBL" id="KAE8946335.1"/>
    </source>
</evidence>
<evidence type="ECO:0000313" key="15">
    <source>
        <dbReference type="Proteomes" id="UP000440732"/>
    </source>
</evidence>
<gene>
    <name evidence="9" type="ORF">PF001_g3490</name>
    <name evidence="8" type="ORF">PF002_g10902</name>
    <name evidence="7" type="ORF">PF005_g3838</name>
    <name evidence="5" type="ORF">PF006_g15770</name>
    <name evidence="6" type="ORF">PF007_g3875</name>
    <name evidence="10" type="ORF">PF008_g250</name>
    <name evidence="2" type="ORF">PF009_g4042</name>
    <name evidence="4" type="ORF">PF010_g4377</name>
    <name evidence="3" type="ORF">PF011_g680</name>
</gene>
<evidence type="ECO:0000313" key="5">
    <source>
        <dbReference type="EMBL" id="KAE9130433.1"/>
    </source>
</evidence>
<dbReference type="Proteomes" id="UP000440732">
    <property type="component" value="Unassembled WGS sequence"/>
</dbReference>
<proteinExistence type="predicted"/>
<evidence type="ECO:0000313" key="19">
    <source>
        <dbReference type="Proteomes" id="UP000488956"/>
    </source>
</evidence>
<dbReference type="EMBL" id="QXFY01000005">
    <property type="protein sequence ID" value="KAE9362232.1"/>
    <property type="molecule type" value="Genomic_DNA"/>
</dbReference>
<dbReference type="Proteomes" id="UP000433483">
    <property type="component" value="Unassembled WGS sequence"/>
</dbReference>
<evidence type="ECO:0000313" key="9">
    <source>
        <dbReference type="EMBL" id="KAE9324307.1"/>
    </source>
</evidence>
<keyword evidence="12" id="KW-1185">Reference proteome</keyword>
<name>A0A6A3ZK98_9STRA</name>
<dbReference type="EMBL" id="QXFW01000016">
    <property type="protein sequence ID" value="KAE9030274.1"/>
    <property type="molecule type" value="Genomic_DNA"/>
</dbReference>
<dbReference type="Proteomes" id="UP000488956">
    <property type="component" value="Unassembled WGS sequence"/>
</dbReference>
<evidence type="ECO:0000313" key="11">
    <source>
        <dbReference type="Proteomes" id="UP000429523"/>
    </source>
</evidence>
<evidence type="ECO:0000313" key="8">
    <source>
        <dbReference type="EMBL" id="KAE9237568.1"/>
    </source>
</evidence>
<accession>A0A6A3ZK98</accession>
<dbReference type="EMBL" id="QXGB01000118">
    <property type="protein sequence ID" value="KAE9229501.1"/>
    <property type="molecule type" value="Genomic_DNA"/>
</dbReference>
<dbReference type="EMBL" id="QXFX01000151">
    <property type="protein sequence ID" value="KAE9128801.1"/>
    <property type="molecule type" value="Genomic_DNA"/>
</dbReference>
<evidence type="ECO:0000313" key="4">
    <source>
        <dbReference type="EMBL" id="KAE9128801.1"/>
    </source>
</evidence>
<evidence type="ECO:0000313" key="7">
    <source>
        <dbReference type="EMBL" id="KAE9229501.1"/>
    </source>
</evidence>
<dbReference type="Proteomes" id="UP000486351">
    <property type="component" value="Unassembled WGS sequence"/>
</dbReference>
<dbReference type="EMBL" id="QXGD01000487">
    <property type="protein sequence ID" value="KAE9237568.1"/>
    <property type="molecule type" value="Genomic_DNA"/>
</dbReference>
<dbReference type="Proteomes" id="UP000460718">
    <property type="component" value="Unassembled WGS sequence"/>
</dbReference>
<dbReference type="Proteomes" id="UP000441208">
    <property type="component" value="Unassembled WGS sequence"/>
</dbReference>
<organism evidence="8 14">
    <name type="scientific">Phytophthora fragariae</name>
    <dbReference type="NCBI Taxonomy" id="53985"/>
    <lineage>
        <taxon>Eukaryota</taxon>
        <taxon>Sar</taxon>
        <taxon>Stramenopiles</taxon>
        <taxon>Oomycota</taxon>
        <taxon>Peronosporomycetes</taxon>
        <taxon>Peronosporales</taxon>
        <taxon>Peronosporaceae</taxon>
        <taxon>Phytophthora</taxon>
    </lineage>
</organism>
<evidence type="ECO:0008006" key="20">
    <source>
        <dbReference type="Google" id="ProtNLM"/>
    </source>
</evidence>
<evidence type="ECO:0000313" key="17">
    <source>
        <dbReference type="Proteomes" id="UP000460718"/>
    </source>
</evidence>
<evidence type="ECO:0000313" key="3">
    <source>
        <dbReference type="EMBL" id="KAE9030274.1"/>
    </source>
</evidence>
<protein>
    <recommendedName>
        <fullName evidence="20">CCHC-type domain-containing protein</fullName>
    </recommendedName>
</protein>
<dbReference type="Proteomes" id="UP000440367">
    <property type="component" value="Unassembled WGS sequence"/>
</dbReference>
<evidence type="ECO:0000313" key="13">
    <source>
        <dbReference type="Proteomes" id="UP000437068"/>
    </source>
</evidence>